<dbReference type="InterPro" id="IPR001647">
    <property type="entry name" value="HTH_TetR"/>
</dbReference>
<feature type="DNA-binding region" description="H-T-H motif" evidence="4">
    <location>
        <begin position="32"/>
        <end position="51"/>
    </location>
</feature>
<evidence type="ECO:0000256" key="1">
    <source>
        <dbReference type="ARBA" id="ARBA00023015"/>
    </source>
</evidence>
<dbReference type="InterPro" id="IPR009057">
    <property type="entry name" value="Homeodomain-like_sf"/>
</dbReference>
<keyword evidence="2 4" id="KW-0238">DNA-binding</keyword>
<keyword evidence="7" id="KW-1185">Reference proteome</keyword>
<feature type="domain" description="HTH tetR-type" evidence="5">
    <location>
        <begin position="9"/>
        <end position="69"/>
    </location>
</feature>
<dbReference type="Pfam" id="PF00440">
    <property type="entry name" value="TetR_N"/>
    <property type="match status" value="1"/>
</dbReference>
<dbReference type="RefSeq" id="WP_237444767.1">
    <property type="nucleotide sequence ID" value="NZ_CAKLPX010000002.1"/>
</dbReference>
<dbReference type="PROSITE" id="PS50977">
    <property type="entry name" value="HTH_TETR_2"/>
    <property type="match status" value="1"/>
</dbReference>
<dbReference type="PANTHER" id="PTHR30055:SF234">
    <property type="entry name" value="HTH-TYPE TRANSCRIPTIONAL REGULATOR BETI"/>
    <property type="match status" value="1"/>
</dbReference>
<evidence type="ECO:0000259" key="5">
    <source>
        <dbReference type="PROSITE" id="PS50977"/>
    </source>
</evidence>
<evidence type="ECO:0000313" key="7">
    <source>
        <dbReference type="Proteomes" id="UP000838100"/>
    </source>
</evidence>
<gene>
    <name evidence="6" type="ORF">SIN8267_02186</name>
</gene>
<comment type="caution">
    <text evidence="6">The sequence shown here is derived from an EMBL/GenBank/DDBJ whole genome shotgun (WGS) entry which is preliminary data.</text>
</comment>
<dbReference type="EMBL" id="CAKLPX010000002">
    <property type="protein sequence ID" value="CAH0992071.1"/>
    <property type="molecule type" value="Genomic_DNA"/>
</dbReference>
<protein>
    <recommendedName>
        <fullName evidence="5">HTH tetR-type domain-containing protein</fullName>
    </recommendedName>
</protein>
<keyword evidence="1" id="KW-0805">Transcription regulation</keyword>
<dbReference type="InterPro" id="IPR050109">
    <property type="entry name" value="HTH-type_TetR-like_transc_reg"/>
</dbReference>
<evidence type="ECO:0000256" key="2">
    <source>
        <dbReference type="ARBA" id="ARBA00023125"/>
    </source>
</evidence>
<name>A0ABM9AGF1_9GAMM</name>
<organism evidence="6 7">
    <name type="scientific">Sinobacterium norvegicum</name>
    <dbReference type="NCBI Taxonomy" id="1641715"/>
    <lineage>
        <taxon>Bacteria</taxon>
        <taxon>Pseudomonadati</taxon>
        <taxon>Pseudomonadota</taxon>
        <taxon>Gammaproteobacteria</taxon>
        <taxon>Cellvibrionales</taxon>
        <taxon>Spongiibacteraceae</taxon>
        <taxon>Sinobacterium</taxon>
    </lineage>
</organism>
<evidence type="ECO:0000256" key="3">
    <source>
        <dbReference type="ARBA" id="ARBA00023163"/>
    </source>
</evidence>
<sequence length="202" mass="22424">MKKVGRPSLTSREEILAAALKLVQQGGEKELSFRKVAAELNITAPSLYSYFANKQALVVALTAHLFKIDHLAHDTRLPARQQLTRFLDGLRQQLNCDGRLLSLFNNSLPALQMVAIIDAIAEPLMASGFDKADAIAQGQSLLWMVIGFSLFENDSKQLDVVDNFIEIDGKAAATIDYLDLVQHDRLWEKTLKRNIDGLFGGE</sequence>
<dbReference type="SUPFAM" id="SSF46689">
    <property type="entry name" value="Homeodomain-like"/>
    <property type="match status" value="1"/>
</dbReference>
<dbReference type="Gene3D" id="1.10.357.10">
    <property type="entry name" value="Tetracycline Repressor, domain 2"/>
    <property type="match status" value="1"/>
</dbReference>
<dbReference type="PRINTS" id="PR00455">
    <property type="entry name" value="HTHTETR"/>
</dbReference>
<keyword evidence="3" id="KW-0804">Transcription</keyword>
<dbReference type="PANTHER" id="PTHR30055">
    <property type="entry name" value="HTH-TYPE TRANSCRIPTIONAL REGULATOR RUTR"/>
    <property type="match status" value="1"/>
</dbReference>
<reference evidence="6" key="1">
    <citation type="submission" date="2021-12" db="EMBL/GenBank/DDBJ databases">
        <authorList>
            <person name="Rodrigo-Torres L."/>
            <person name="Arahal R. D."/>
            <person name="Lucena T."/>
        </authorList>
    </citation>
    <scope>NUCLEOTIDE SEQUENCE</scope>
    <source>
        <strain evidence="6">CECT 8267</strain>
    </source>
</reference>
<proteinExistence type="predicted"/>
<dbReference type="Proteomes" id="UP000838100">
    <property type="component" value="Unassembled WGS sequence"/>
</dbReference>
<evidence type="ECO:0000256" key="4">
    <source>
        <dbReference type="PROSITE-ProRule" id="PRU00335"/>
    </source>
</evidence>
<accession>A0ABM9AGF1</accession>
<evidence type="ECO:0000313" key="6">
    <source>
        <dbReference type="EMBL" id="CAH0992071.1"/>
    </source>
</evidence>